<keyword evidence="7 12" id="KW-0863">Zinc-finger</keyword>
<evidence type="ECO:0000256" key="13">
    <source>
        <dbReference type="SAM" id="MobiDB-lite"/>
    </source>
</evidence>
<dbReference type="PANTHER" id="PTHR46858">
    <property type="entry name" value="OS05G0521000 PROTEIN"/>
    <property type="match status" value="1"/>
</dbReference>
<comment type="subcellular location">
    <subcellularLocation>
        <location evidence="2">Endomembrane system</location>
    </subcellularLocation>
    <subcellularLocation>
        <location evidence="1">Membrane</location>
        <topology evidence="1">Multi-pass membrane protein</topology>
    </subcellularLocation>
</comment>
<dbReference type="GO" id="GO:0061630">
    <property type="term" value="F:ubiquitin protein ligase activity"/>
    <property type="evidence" value="ECO:0007669"/>
    <property type="project" value="TreeGrafter"/>
</dbReference>
<proteinExistence type="predicted"/>
<dbReference type="InterPro" id="IPR001841">
    <property type="entry name" value="Znf_RING"/>
</dbReference>
<evidence type="ECO:0000256" key="8">
    <source>
        <dbReference type="ARBA" id="ARBA00022786"/>
    </source>
</evidence>
<dbReference type="GO" id="GO:0009705">
    <property type="term" value="C:plant-type vacuole membrane"/>
    <property type="evidence" value="ECO:0007669"/>
    <property type="project" value="TreeGrafter"/>
</dbReference>
<evidence type="ECO:0000256" key="4">
    <source>
        <dbReference type="ARBA" id="ARBA00022679"/>
    </source>
</evidence>
<evidence type="ECO:0000256" key="7">
    <source>
        <dbReference type="ARBA" id="ARBA00022771"/>
    </source>
</evidence>
<dbReference type="Proteomes" id="UP001168098">
    <property type="component" value="Unassembled WGS sequence"/>
</dbReference>
<feature type="region of interest" description="Disordered" evidence="13">
    <location>
        <begin position="387"/>
        <end position="421"/>
    </location>
</feature>
<evidence type="ECO:0000313" key="17">
    <source>
        <dbReference type="Proteomes" id="UP001168098"/>
    </source>
</evidence>
<dbReference type="Gene3D" id="3.30.40.10">
    <property type="entry name" value="Zinc/RING finger domain, C3HC4 (zinc finger)"/>
    <property type="match status" value="1"/>
</dbReference>
<keyword evidence="9" id="KW-0862">Zinc</keyword>
<evidence type="ECO:0000256" key="2">
    <source>
        <dbReference type="ARBA" id="ARBA00004308"/>
    </source>
</evidence>
<evidence type="ECO:0000256" key="11">
    <source>
        <dbReference type="ARBA" id="ARBA00023136"/>
    </source>
</evidence>
<dbReference type="GO" id="GO:0000278">
    <property type="term" value="P:mitotic cell cycle"/>
    <property type="evidence" value="ECO:0007669"/>
    <property type="project" value="UniProtKB-ARBA"/>
</dbReference>
<reference evidence="16 17" key="1">
    <citation type="journal article" date="2023" name="BMC Biotechnol.">
        <title>Vitis rotundifolia cv Carlos genome sequencing.</title>
        <authorList>
            <person name="Huff M."/>
            <person name="Hulse-Kemp A."/>
            <person name="Scheffler B."/>
            <person name="Youngblood R."/>
            <person name="Simpson S."/>
            <person name="Babiker E."/>
            <person name="Staton M."/>
        </authorList>
    </citation>
    <scope>NUCLEOTIDE SEQUENCE [LARGE SCALE GENOMIC DNA]</scope>
    <source>
        <tissue evidence="16">Leaf</tissue>
    </source>
</reference>
<dbReference type="InterPro" id="IPR032008">
    <property type="entry name" value="APD1-4_N"/>
</dbReference>
<evidence type="ECO:0000256" key="9">
    <source>
        <dbReference type="ARBA" id="ARBA00022833"/>
    </source>
</evidence>
<dbReference type="GO" id="GO:0005768">
    <property type="term" value="C:endosome"/>
    <property type="evidence" value="ECO:0007669"/>
    <property type="project" value="TreeGrafter"/>
</dbReference>
<keyword evidence="17" id="KW-1185">Reference proteome</keyword>
<evidence type="ECO:0000256" key="10">
    <source>
        <dbReference type="ARBA" id="ARBA00022989"/>
    </source>
</evidence>
<sequence>MEEEQPAPASSAPASTTPFPTSIHNTHSSSAAASSSRASEADADANEDENLMQRHHSPELQRQQISVTYRGGAGVDDEDGSATIRDDTWSCIIVVLTFWFFVSMTLILGIYGSVTTRLGPNCSILLHPNPLFVQYLKVEELDEPTPGPMLYGFYKVPPLDVITTWDQKLKADMAAYSHREWVYYLNKGSQVNITYSVSSLSSSSLILVIAQGNEGLTQWLEDPTYPNITLSWQLIHGNGTVQQNIYTSSSYYVAVGNTNLEEVEVQLNLRVKALQYNTTGAYSQCNLTQGQCSLKLSFPKANAAVITSPGPEQGIPSDEWYVKLSYGPRWMTYIVGVGGMTVLMLLVFNFLNKFQFNRQLRIGVPLGGTQPETAPLLPYKDDDLSSWDSSYDSASHDEEDAQDKLGMGGLDGKPKRDGENNSNPKRLCTICSDAPRDCFFLPCGHCVACFTCGTRILEEDGTCPICSRNMKKVRKIFTV</sequence>
<comment type="caution">
    <text evidence="16">The sequence shown here is derived from an EMBL/GenBank/DDBJ whole genome shotgun (WGS) entry which is preliminary data.</text>
</comment>
<keyword evidence="5 14" id="KW-0812">Transmembrane</keyword>
<dbReference type="Pfam" id="PF13920">
    <property type="entry name" value="zf-C3HC4_3"/>
    <property type="match status" value="1"/>
</dbReference>
<dbReference type="AlphaFoldDB" id="A0AA38ZRG0"/>
<keyword evidence="6" id="KW-0479">Metal-binding</keyword>
<dbReference type="FunFam" id="3.30.40.10:FF:000658">
    <property type="entry name" value="E3 ubiquitin-protein ligase APD2"/>
    <property type="match status" value="1"/>
</dbReference>
<evidence type="ECO:0000256" key="14">
    <source>
        <dbReference type="SAM" id="Phobius"/>
    </source>
</evidence>
<keyword evidence="11 14" id="KW-0472">Membrane</keyword>
<feature type="compositionally biased region" description="Low complexity" evidence="13">
    <location>
        <begin position="1"/>
        <end position="38"/>
    </location>
</feature>
<evidence type="ECO:0000313" key="16">
    <source>
        <dbReference type="EMBL" id="KAJ9693930.1"/>
    </source>
</evidence>
<dbReference type="EMBL" id="JARBHA010000008">
    <property type="protein sequence ID" value="KAJ9693930.1"/>
    <property type="molecule type" value="Genomic_DNA"/>
</dbReference>
<evidence type="ECO:0000256" key="6">
    <source>
        <dbReference type="ARBA" id="ARBA00022723"/>
    </source>
</evidence>
<dbReference type="Pfam" id="PF16040">
    <property type="entry name" value="APD1-4_N"/>
    <property type="match status" value="1"/>
</dbReference>
<dbReference type="Pfam" id="PF16041">
    <property type="entry name" value="APD1-4_M"/>
    <property type="match status" value="1"/>
</dbReference>
<evidence type="ECO:0000256" key="1">
    <source>
        <dbReference type="ARBA" id="ARBA00004141"/>
    </source>
</evidence>
<dbReference type="GO" id="GO:0016567">
    <property type="term" value="P:protein ubiquitination"/>
    <property type="evidence" value="ECO:0007669"/>
    <property type="project" value="TreeGrafter"/>
</dbReference>
<protein>
    <recommendedName>
        <fullName evidence="15">RING-type domain-containing protein</fullName>
    </recommendedName>
</protein>
<evidence type="ECO:0000256" key="12">
    <source>
        <dbReference type="PROSITE-ProRule" id="PRU00175"/>
    </source>
</evidence>
<keyword evidence="4" id="KW-0808">Transferase</keyword>
<dbReference type="PANTHER" id="PTHR46858:SF5">
    <property type="entry name" value="E3 UBIQUITIN-PROTEIN LIGASE APD1-RELATED"/>
    <property type="match status" value="1"/>
</dbReference>
<feature type="region of interest" description="Disordered" evidence="13">
    <location>
        <begin position="1"/>
        <end position="47"/>
    </location>
</feature>
<keyword evidence="8" id="KW-0833">Ubl conjugation pathway</keyword>
<dbReference type="GO" id="GO:0008270">
    <property type="term" value="F:zinc ion binding"/>
    <property type="evidence" value="ECO:0007669"/>
    <property type="project" value="UniProtKB-KW"/>
</dbReference>
<keyword evidence="10 14" id="KW-1133">Transmembrane helix</keyword>
<gene>
    <name evidence="16" type="ORF">PVL29_009758</name>
</gene>
<name>A0AA38ZRG0_VITRO</name>
<dbReference type="InterPro" id="IPR032010">
    <property type="entry name" value="APD1-4_M"/>
</dbReference>
<dbReference type="InterPro" id="IPR013083">
    <property type="entry name" value="Znf_RING/FYVE/PHD"/>
</dbReference>
<organism evidence="16 17">
    <name type="scientific">Vitis rotundifolia</name>
    <name type="common">Muscadine grape</name>
    <dbReference type="NCBI Taxonomy" id="103349"/>
    <lineage>
        <taxon>Eukaryota</taxon>
        <taxon>Viridiplantae</taxon>
        <taxon>Streptophyta</taxon>
        <taxon>Embryophyta</taxon>
        <taxon>Tracheophyta</taxon>
        <taxon>Spermatophyta</taxon>
        <taxon>Magnoliopsida</taxon>
        <taxon>eudicotyledons</taxon>
        <taxon>Gunneridae</taxon>
        <taxon>Pentapetalae</taxon>
        <taxon>rosids</taxon>
        <taxon>Vitales</taxon>
        <taxon>Vitaceae</taxon>
        <taxon>Viteae</taxon>
        <taxon>Vitis</taxon>
    </lineage>
</organism>
<comment type="pathway">
    <text evidence="3">Protein modification; protein ubiquitination.</text>
</comment>
<dbReference type="PROSITE" id="PS50089">
    <property type="entry name" value="ZF_RING_2"/>
    <property type="match status" value="1"/>
</dbReference>
<evidence type="ECO:0000256" key="5">
    <source>
        <dbReference type="ARBA" id="ARBA00022692"/>
    </source>
</evidence>
<evidence type="ECO:0000256" key="3">
    <source>
        <dbReference type="ARBA" id="ARBA00004906"/>
    </source>
</evidence>
<feature type="domain" description="RING-type" evidence="15">
    <location>
        <begin position="428"/>
        <end position="467"/>
    </location>
</feature>
<dbReference type="GO" id="GO:0009555">
    <property type="term" value="P:pollen development"/>
    <property type="evidence" value="ECO:0007669"/>
    <property type="project" value="UniProtKB-ARBA"/>
</dbReference>
<accession>A0AA38ZRG0</accession>
<dbReference type="SUPFAM" id="SSF57850">
    <property type="entry name" value="RING/U-box"/>
    <property type="match status" value="1"/>
</dbReference>
<evidence type="ECO:0000259" key="15">
    <source>
        <dbReference type="PROSITE" id="PS50089"/>
    </source>
</evidence>
<feature type="transmembrane region" description="Helical" evidence="14">
    <location>
        <begin position="91"/>
        <end position="114"/>
    </location>
</feature>
<feature type="transmembrane region" description="Helical" evidence="14">
    <location>
        <begin position="330"/>
        <end position="351"/>
    </location>
</feature>